<dbReference type="SMART" id="SM00267">
    <property type="entry name" value="GGDEF"/>
    <property type="match status" value="1"/>
</dbReference>
<keyword evidence="4" id="KW-0812">Transmembrane</keyword>
<protein>
    <submittedName>
        <fullName evidence="8">EAL domain-containing protein</fullName>
    </submittedName>
</protein>
<dbReference type="SMART" id="SM00304">
    <property type="entry name" value="HAMP"/>
    <property type="match status" value="1"/>
</dbReference>
<feature type="transmembrane region" description="Helical" evidence="4">
    <location>
        <begin position="280"/>
        <end position="302"/>
    </location>
</feature>
<dbReference type="InterPro" id="IPR029787">
    <property type="entry name" value="Nucleotide_cyclase"/>
</dbReference>
<evidence type="ECO:0000313" key="9">
    <source>
        <dbReference type="Proteomes" id="UP000658690"/>
    </source>
</evidence>
<comment type="subcellular location">
    <subcellularLocation>
        <location evidence="1">Cell membrane</location>
    </subcellularLocation>
</comment>
<dbReference type="Gene3D" id="3.20.20.450">
    <property type="entry name" value="EAL domain"/>
    <property type="match status" value="1"/>
</dbReference>
<dbReference type="PROSITE" id="PS50883">
    <property type="entry name" value="EAL"/>
    <property type="match status" value="1"/>
</dbReference>
<dbReference type="NCBIfam" id="TIGR00254">
    <property type="entry name" value="GGDEF"/>
    <property type="match status" value="1"/>
</dbReference>
<evidence type="ECO:0000313" key="8">
    <source>
        <dbReference type="EMBL" id="NOU90750.1"/>
    </source>
</evidence>
<dbReference type="Pfam" id="PF00990">
    <property type="entry name" value="GGDEF"/>
    <property type="match status" value="1"/>
</dbReference>
<dbReference type="Gene3D" id="6.10.340.10">
    <property type="match status" value="1"/>
</dbReference>
<reference evidence="8 9" key="1">
    <citation type="submission" date="2019-10" db="EMBL/GenBank/DDBJ databases">
        <title>Description of Paenibacillus choica sp. nov.</title>
        <authorList>
            <person name="Carlier A."/>
            <person name="Qi S."/>
        </authorList>
    </citation>
    <scope>NUCLEOTIDE SEQUENCE [LARGE SCALE GENOMIC DNA]</scope>
    <source>
        <strain evidence="8 9">LMG 31460</strain>
    </source>
</reference>
<keyword evidence="3 4" id="KW-0472">Membrane</keyword>
<comment type="caution">
    <text evidence="8">The sequence shown here is derived from an EMBL/GenBank/DDBJ whole genome shotgun (WGS) entry which is preliminary data.</text>
</comment>
<dbReference type="PANTHER" id="PTHR44757">
    <property type="entry name" value="DIGUANYLATE CYCLASE DGCP"/>
    <property type="match status" value="1"/>
</dbReference>
<sequence length="798" mass="92015">MSLRRKIIIYVGMTTLCMLSLLYFISERALLHNYERMELENLRENMKKNLLSYFDEYTNLGAIAINYAGWDDTYNFIDRPTIPASNDPYLTVNFTDSLFMSSRLNITLLMNNRKQVYFGKAYDYGNNRPLDYPTTFIHTLQTEYASFFDQSDASSRKMGLLIVDKQPLIATSYPILTSNNEGPVHGTLVFARFLDSNYVQYISEKTDMPLSISIVDPFFIPPVQATTVTVSRKRVMPFWTESDKSTITGFSLLTDVNNKPAVLLKFVKPRELYKEAQRSIFFYMFYFGLSGLVFFFIISCVLQRTIFARLNRTINGMNVIKTKQDFSIRIQESGKDEITQLEKSFNHMMTSLEKSQNEIQYQADHDNLTGLTNRKAFFEYLEKIIKQNHQLPFRFAVIFIDLDRFKLINDTMGHHTGDLLLIEVAGRLRVCMKEGEFLCRLGGDEFCIVSHNVHDFKQIEHLAKVIREAINVPYDLDGYRATISASIGISLYPDHGKDSESLLHHSDVAMLDVKESGKNNYRVYSESIEAIRTRRMLLEQYLKCAIDNDELTLHYQPKLDLARNQIVGVEALLRWTNRQLGHVSPYEFIPIAEYSGIINEIGEWIMRSACRQFIAWRKKSLNMPLIVAINISGVQLLQPNFVDRIRGVFAEEEVDPCHFELEVTESFAIENFEEVINILLELRNLGFMISIDDFGAGYSSMKYVCQLPIQCMKIDKTLIDQLADNIRSQVVVSSLIEMAHRLQLTVVAEGVELPEQLRILQTYRCDQIQGFLISKPVPADRIIEMLNSSDLFLVPETK</sequence>
<dbReference type="SMART" id="SM00052">
    <property type="entry name" value="EAL"/>
    <property type="match status" value="1"/>
</dbReference>
<dbReference type="EMBL" id="WHOC01000176">
    <property type="protein sequence ID" value="NOU90750.1"/>
    <property type="molecule type" value="Genomic_DNA"/>
</dbReference>
<organism evidence="8 9">
    <name type="scientific">Paenibacillus germinis</name>
    <dbReference type="NCBI Taxonomy" id="2654979"/>
    <lineage>
        <taxon>Bacteria</taxon>
        <taxon>Bacillati</taxon>
        <taxon>Bacillota</taxon>
        <taxon>Bacilli</taxon>
        <taxon>Bacillales</taxon>
        <taxon>Paenibacillaceae</taxon>
        <taxon>Paenibacillus</taxon>
    </lineage>
</organism>
<evidence type="ECO:0000256" key="1">
    <source>
        <dbReference type="ARBA" id="ARBA00004236"/>
    </source>
</evidence>
<dbReference type="SUPFAM" id="SSF158472">
    <property type="entry name" value="HAMP domain-like"/>
    <property type="match status" value="1"/>
</dbReference>
<feature type="domain" description="GGDEF" evidence="7">
    <location>
        <begin position="393"/>
        <end position="526"/>
    </location>
</feature>
<dbReference type="PROSITE" id="PS50885">
    <property type="entry name" value="HAMP"/>
    <property type="match status" value="1"/>
</dbReference>
<keyword evidence="9" id="KW-1185">Reference proteome</keyword>
<evidence type="ECO:0000259" key="5">
    <source>
        <dbReference type="PROSITE" id="PS50883"/>
    </source>
</evidence>
<dbReference type="RefSeq" id="WP_171693511.1">
    <property type="nucleotide sequence ID" value="NZ_WHOC01000176.1"/>
</dbReference>
<feature type="domain" description="EAL" evidence="5">
    <location>
        <begin position="535"/>
        <end position="790"/>
    </location>
</feature>
<proteinExistence type="predicted"/>
<dbReference type="CDD" id="cd06225">
    <property type="entry name" value="HAMP"/>
    <property type="match status" value="1"/>
</dbReference>
<name>A0ABX1ZBM0_9BACL</name>
<dbReference type="InterPro" id="IPR003660">
    <property type="entry name" value="HAMP_dom"/>
</dbReference>
<dbReference type="Proteomes" id="UP000658690">
    <property type="component" value="Unassembled WGS sequence"/>
</dbReference>
<evidence type="ECO:0000259" key="6">
    <source>
        <dbReference type="PROSITE" id="PS50885"/>
    </source>
</evidence>
<feature type="transmembrane region" description="Helical" evidence="4">
    <location>
        <begin position="7"/>
        <end position="26"/>
    </location>
</feature>
<dbReference type="Pfam" id="PF00672">
    <property type="entry name" value="HAMP"/>
    <property type="match status" value="1"/>
</dbReference>
<dbReference type="InterPro" id="IPR001633">
    <property type="entry name" value="EAL_dom"/>
</dbReference>
<dbReference type="InterPro" id="IPR052155">
    <property type="entry name" value="Biofilm_reg_signaling"/>
</dbReference>
<dbReference type="InterPro" id="IPR035919">
    <property type="entry name" value="EAL_sf"/>
</dbReference>
<accession>A0ABX1ZBM0</accession>
<dbReference type="Pfam" id="PF05228">
    <property type="entry name" value="CHASE4"/>
    <property type="match status" value="1"/>
</dbReference>
<feature type="domain" description="HAMP" evidence="6">
    <location>
        <begin position="304"/>
        <end position="357"/>
    </location>
</feature>
<dbReference type="PROSITE" id="PS50887">
    <property type="entry name" value="GGDEF"/>
    <property type="match status" value="1"/>
</dbReference>
<dbReference type="InterPro" id="IPR000160">
    <property type="entry name" value="GGDEF_dom"/>
</dbReference>
<evidence type="ECO:0000256" key="2">
    <source>
        <dbReference type="ARBA" id="ARBA00022475"/>
    </source>
</evidence>
<gene>
    <name evidence="8" type="ORF">GC102_34225</name>
</gene>
<keyword evidence="4" id="KW-1133">Transmembrane helix</keyword>
<dbReference type="SUPFAM" id="SSF55073">
    <property type="entry name" value="Nucleotide cyclase"/>
    <property type="match status" value="1"/>
</dbReference>
<dbReference type="InterPro" id="IPR007892">
    <property type="entry name" value="CHASE4"/>
</dbReference>
<keyword evidence="2" id="KW-1003">Cell membrane</keyword>
<evidence type="ECO:0000256" key="4">
    <source>
        <dbReference type="SAM" id="Phobius"/>
    </source>
</evidence>
<dbReference type="Gene3D" id="3.30.70.270">
    <property type="match status" value="1"/>
</dbReference>
<dbReference type="CDD" id="cd01949">
    <property type="entry name" value="GGDEF"/>
    <property type="match status" value="1"/>
</dbReference>
<evidence type="ECO:0000259" key="7">
    <source>
        <dbReference type="PROSITE" id="PS50887"/>
    </source>
</evidence>
<dbReference type="InterPro" id="IPR043128">
    <property type="entry name" value="Rev_trsase/Diguanyl_cyclase"/>
</dbReference>
<dbReference type="PANTHER" id="PTHR44757:SF2">
    <property type="entry name" value="BIOFILM ARCHITECTURE MAINTENANCE PROTEIN MBAA"/>
    <property type="match status" value="1"/>
</dbReference>
<dbReference type="Pfam" id="PF00563">
    <property type="entry name" value="EAL"/>
    <property type="match status" value="1"/>
</dbReference>
<dbReference type="CDD" id="cd01948">
    <property type="entry name" value="EAL"/>
    <property type="match status" value="1"/>
</dbReference>
<dbReference type="SUPFAM" id="SSF141868">
    <property type="entry name" value="EAL domain-like"/>
    <property type="match status" value="1"/>
</dbReference>
<evidence type="ECO:0000256" key="3">
    <source>
        <dbReference type="ARBA" id="ARBA00023136"/>
    </source>
</evidence>